<organism evidence="1 2">
    <name type="scientific">Lasiodiplodia mahajangana</name>
    <dbReference type="NCBI Taxonomy" id="1108764"/>
    <lineage>
        <taxon>Eukaryota</taxon>
        <taxon>Fungi</taxon>
        <taxon>Dikarya</taxon>
        <taxon>Ascomycota</taxon>
        <taxon>Pezizomycotina</taxon>
        <taxon>Dothideomycetes</taxon>
        <taxon>Dothideomycetes incertae sedis</taxon>
        <taxon>Botryosphaeriales</taxon>
        <taxon>Botryosphaeriaceae</taxon>
        <taxon>Lasiodiplodia</taxon>
    </lineage>
</organism>
<reference evidence="1" key="1">
    <citation type="submission" date="2022-12" db="EMBL/GenBank/DDBJ databases">
        <title>Genome Sequence of Lasiodiplodia mahajangana.</title>
        <authorList>
            <person name="Buettner E."/>
        </authorList>
    </citation>
    <scope>NUCLEOTIDE SEQUENCE</scope>
    <source>
        <strain evidence="1">VT137</strain>
    </source>
</reference>
<accession>A0ACC2JHY1</accession>
<comment type="caution">
    <text evidence="1">The sequence shown here is derived from an EMBL/GenBank/DDBJ whole genome shotgun (WGS) entry which is preliminary data.</text>
</comment>
<gene>
    <name evidence="1" type="ORF">O1611_g6645</name>
</gene>
<proteinExistence type="predicted"/>
<sequence length="865" mass="94036">MASEVTALPKYPGTGSGIVISGSILGLVTTVVVGLRFWARRLTRQRLGFDDWLCLAALLFQHAVMISSGVGAINGGLGHNQADVAPGSIVILFQATFVGEIAYTFSSPLIKLSVLFFYRRIFPTPMVKFLYWHFNEPTFTNQNQNQRAFASSLVRTISTADILKDDNANFSERFAVSAVATVVEIYAAVIGACLPVTIPIYRKFRYGDPMARSSTGITKPKVTGGSSSGHNNITRAAHPPQLGASYGSFKRLAEAEEPHGFGSYRRHHQRPEDRRCGSRDDLDGAMCDNLTVAPFKGVNREGTDDDGVSILSEGLWRPLSYNPLATIDPLDGPEQIVGLIPQIPTYGVSSRMRLAQVVFGAIMCCLASGIVFGFASLKPILIAEGVYGELCEASPGIDGIPCPEQDMRLNLFFVAASITTNISALFAGYSLDHLGRRACYVIAASFLAAGSVLLGYAFAIPEFDGYILGNIMLSIGGAFLFVPSFRLADAFPKHSGLIVAVITGSFDASSAVLLLYQLAWEATNGALAPNQFFFAYVIIPVILLIGEFTLMPRDAYQTTFDMGHSIEKPHNIGRGSLDFGRDANGLTELHPIPGSDVDRSLSKVDQIEDMLGYADEREERAQENEDIQQAGAVWGVLHGLPAHRQMMTAWFILILLLTVIQMLKMNSFIATIESQYRYLFQSDEEAEAISKFFGVALPLGGIATTPFIGLLLSNLSVTAIIGVLTAFIAMIGILNCLPFLWAGYTTVILFVIFRPFYYSAMSDYATKVFGFTTFGRLYGAITCISGILSFSQSGLDALIHGPLDGNPTPINIILTITGTTIGLFLTVYVATKSKGYREETLEGDCSYGERIHLIREECEEYGTIV</sequence>
<name>A0ACC2JHY1_9PEZI</name>
<evidence type="ECO:0000313" key="1">
    <source>
        <dbReference type="EMBL" id="KAJ8126992.1"/>
    </source>
</evidence>
<evidence type="ECO:0000313" key="2">
    <source>
        <dbReference type="Proteomes" id="UP001153332"/>
    </source>
</evidence>
<keyword evidence="2" id="KW-1185">Reference proteome</keyword>
<protein>
    <submittedName>
        <fullName evidence="1">Uncharacterized protein</fullName>
    </submittedName>
</protein>
<dbReference type="EMBL" id="JAPUUL010001605">
    <property type="protein sequence ID" value="KAJ8126992.1"/>
    <property type="molecule type" value="Genomic_DNA"/>
</dbReference>
<dbReference type="Proteomes" id="UP001153332">
    <property type="component" value="Unassembled WGS sequence"/>
</dbReference>